<feature type="chain" id="PRO_5040266131" description="Ig-like domain-containing protein" evidence="1">
    <location>
        <begin position="22"/>
        <end position="146"/>
    </location>
</feature>
<keyword evidence="1" id="KW-0732">Signal</keyword>
<dbReference type="InterPro" id="IPR036179">
    <property type="entry name" value="Ig-like_dom_sf"/>
</dbReference>
<feature type="domain" description="Ig-like" evidence="2">
    <location>
        <begin position="28"/>
        <end position="97"/>
    </location>
</feature>
<proteinExistence type="predicted"/>
<dbReference type="InterPro" id="IPR007110">
    <property type="entry name" value="Ig-like_dom"/>
</dbReference>
<protein>
    <recommendedName>
        <fullName evidence="2">Ig-like domain-containing protein</fullName>
    </recommendedName>
</protein>
<evidence type="ECO:0000313" key="4">
    <source>
        <dbReference type="Proteomes" id="UP001152320"/>
    </source>
</evidence>
<evidence type="ECO:0000256" key="1">
    <source>
        <dbReference type="SAM" id="SignalP"/>
    </source>
</evidence>
<gene>
    <name evidence="3" type="ORF">HOLleu_24964</name>
</gene>
<dbReference type="AlphaFoldDB" id="A0A9Q1H3M6"/>
<dbReference type="EMBL" id="JAIZAY010000012">
    <property type="protein sequence ID" value="KAJ8031693.1"/>
    <property type="molecule type" value="Genomic_DNA"/>
</dbReference>
<comment type="caution">
    <text evidence="3">The sequence shown here is derived from an EMBL/GenBank/DDBJ whole genome shotgun (WGS) entry which is preliminary data.</text>
</comment>
<evidence type="ECO:0000313" key="3">
    <source>
        <dbReference type="EMBL" id="KAJ8031693.1"/>
    </source>
</evidence>
<name>A0A9Q1H3M6_HOLLE</name>
<dbReference type="PROSITE" id="PS50835">
    <property type="entry name" value="IG_LIKE"/>
    <property type="match status" value="1"/>
</dbReference>
<dbReference type="InterPro" id="IPR013783">
    <property type="entry name" value="Ig-like_fold"/>
</dbReference>
<organism evidence="3 4">
    <name type="scientific">Holothuria leucospilota</name>
    <name type="common">Black long sea cucumber</name>
    <name type="synonym">Mertensiothuria leucospilota</name>
    <dbReference type="NCBI Taxonomy" id="206669"/>
    <lineage>
        <taxon>Eukaryota</taxon>
        <taxon>Metazoa</taxon>
        <taxon>Echinodermata</taxon>
        <taxon>Eleutherozoa</taxon>
        <taxon>Echinozoa</taxon>
        <taxon>Holothuroidea</taxon>
        <taxon>Aspidochirotacea</taxon>
        <taxon>Aspidochirotida</taxon>
        <taxon>Holothuriidae</taxon>
        <taxon>Holothuria</taxon>
    </lineage>
</organism>
<accession>A0A9Q1H3M6</accession>
<feature type="signal peptide" evidence="1">
    <location>
        <begin position="1"/>
        <end position="21"/>
    </location>
</feature>
<keyword evidence="4" id="KW-1185">Reference proteome</keyword>
<evidence type="ECO:0000259" key="2">
    <source>
        <dbReference type="PROSITE" id="PS50835"/>
    </source>
</evidence>
<sequence>MGKSSLLCLLAMTVVSFSVYGSCSDCSPGFDHNVEGILGRNVNLTCNMKYQCDSFRWDKPEQRGVISLSGESVQVGPSKSYVPISGIGFDDDGSYRCFCYTNGVNIGMCEVYLKTICQATVTLSGRMSVSKVKLLKRFLSVTSTFI</sequence>
<dbReference type="Proteomes" id="UP001152320">
    <property type="component" value="Chromosome 12"/>
</dbReference>
<reference evidence="3" key="1">
    <citation type="submission" date="2021-10" db="EMBL/GenBank/DDBJ databases">
        <title>Tropical sea cucumber genome reveals ecological adaptation and Cuvierian tubules defense mechanism.</title>
        <authorList>
            <person name="Chen T."/>
        </authorList>
    </citation>
    <scope>NUCLEOTIDE SEQUENCE</scope>
    <source>
        <strain evidence="3">Nanhai2018</strain>
        <tissue evidence="3">Muscle</tissue>
    </source>
</reference>
<dbReference type="Gene3D" id="2.60.40.10">
    <property type="entry name" value="Immunoglobulins"/>
    <property type="match status" value="1"/>
</dbReference>
<dbReference type="SUPFAM" id="SSF48726">
    <property type="entry name" value="Immunoglobulin"/>
    <property type="match status" value="1"/>
</dbReference>